<dbReference type="InterPro" id="IPR040235">
    <property type="entry name" value="Nicolin-1"/>
</dbReference>
<dbReference type="eggNOG" id="ENOG502S84F">
    <property type="taxonomic scope" value="Eukaryota"/>
</dbReference>
<keyword evidence="2" id="KW-1185">Reference proteome</keyword>
<dbReference type="VEuPathDB" id="FungiDB:SDRG_00645"/>
<organism evidence="1 2">
    <name type="scientific">Saprolegnia diclina (strain VS20)</name>
    <dbReference type="NCBI Taxonomy" id="1156394"/>
    <lineage>
        <taxon>Eukaryota</taxon>
        <taxon>Sar</taxon>
        <taxon>Stramenopiles</taxon>
        <taxon>Oomycota</taxon>
        <taxon>Saprolegniomycetes</taxon>
        <taxon>Saprolegniales</taxon>
        <taxon>Saprolegniaceae</taxon>
        <taxon>Saprolegnia</taxon>
    </lineage>
</organism>
<dbReference type="AlphaFoldDB" id="T0SFL1"/>
<dbReference type="Proteomes" id="UP000030762">
    <property type="component" value="Unassembled WGS sequence"/>
</dbReference>
<name>T0SFL1_SAPDV</name>
<gene>
    <name evidence="1" type="ORF">SDRG_00645</name>
</gene>
<sequence length="136" mass="15496">MLTEIAVRVAKVDDASCLNDDNDETKPTGPRVKRVQVTLLSPPVRLTHISFQNYYTASLRIDQVLFGGKTTCVVANLPLMAKAHYEDDAQNWHVLKHDHLPGLDAARATGFVFYLTQPSPLWDKWELQQLRRRRPS</sequence>
<protein>
    <submittedName>
        <fullName evidence="1">Uncharacterized protein</fullName>
    </submittedName>
</protein>
<accession>T0SFL1</accession>
<dbReference type="EMBL" id="JH767133">
    <property type="protein sequence ID" value="EQC41782.1"/>
    <property type="molecule type" value="Genomic_DNA"/>
</dbReference>
<dbReference type="RefSeq" id="XP_008604351.1">
    <property type="nucleotide sequence ID" value="XM_008606129.1"/>
</dbReference>
<reference evidence="1 2" key="1">
    <citation type="submission" date="2012-04" db="EMBL/GenBank/DDBJ databases">
        <title>The Genome Sequence of Saprolegnia declina VS20.</title>
        <authorList>
            <consortium name="The Broad Institute Genome Sequencing Platform"/>
            <person name="Russ C."/>
            <person name="Nusbaum C."/>
            <person name="Tyler B."/>
            <person name="van West P."/>
            <person name="Dieguez-Uribeondo J."/>
            <person name="de Bruijn I."/>
            <person name="Tripathy S."/>
            <person name="Jiang R."/>
            <person name="Young S.K."/>
            <person name="Zeng Q."/>
            <person name="Gargeya S."/>
            <person name="Fitzgerald M."/>
            <person name="Haas B."/>
            <person name="Abouelleil A."/>
            <person name="Alvarado L."/>
            <person name="Arachchi H.M."/>
            <person name="Berlin A."/>
            <person name="Chapman S.B."/>
            <person name="Goldberg J."/>
            <person name="Griggs A."/>
            <person name="Gujja S."/>
            <person name="Hansen M."/>
            <person name="Howarth C."/>
            <person name="Imamovic A."/>
            <person name="Larimer J."/>
            <person name="McCowen C."/>
            <person name="Montmayeur A."/>
            <person name="Murphy C."/>
            <person name="Neiman D."/>
            <person name="Pearson M."/>
            <person name="Priest M."/>
            <person name="Roberts A."/>
            <person name="Saif S."/>
            <person name="Shea T."/>
            <person name="Sisk P."/>
            <person name="Sykes S."/>
            <person name="Wortman J."/>
            <person name="Nusbaum C."/>
            <person name="Birren B."/>
        </authorList>
    </citation>
    <scope>NUCLEOTIDE SEQUENCE [LARGE SCALE GENOMIC DNA]</scope>
    <source>
        <strain evidence="1 2">VS20</strain>
    </source>
</reference>
<dbReference type="PANTHER" id="PTHR31239:SF2">
    <property type="entry name" value="NICOLIN-1"/>
    <property type="match status" value="1"/>
</dbReference>
<proteinExistence type="predicted"/>
<dbReference type="GeneID" id="19941372"/>
<dbReference type="GO" id="GO:0005654">
    <property type="term" value="C:nucleoplasm"/>
    <property type="evidence" value="ECO:0007669"/>
    <property type="project" value="TreeGrafter"/>
</dbReference>
<dbReference type="OrthoDB" id="73161at2759"/>
<evidence type="ECO:0000313" key="1">
    <source>
        <dbReference type="EMBL" id="EQC41782.1"/>
    </source>
</evidence>
<dbReference type="PANTHER" id="PTHR31239">
    <property type="entry name" value="NICOLIN 1"/>
    <property type="match status" value="1"/>
</dbReference>
<evidence type="ECO:0000313" key="2">
    <source>
        <dbReference type="Proteomes" id="UP000030762"/>
    </source>
</evidence>
<dbReference type="InParanoid" id="T0SFL1"/>